<protein>
    <submittedName>
        <fullName evidence="1">Uncharacterized protein</fullName>
    </submittedName>
</protein>
<gene>
    <name evidence="1" type="ORF">XFF6991_150462</name>
</gene>
<evidence type="ECO:0000313" key="1">
    <source>
        <dbReference type="EMBL" id="SOO22698.1"/>
    </source>
</evidence>
<reference evidence="1 2" key="1">
    <citation type="submission" date="2017-10" db="EMBL/GenBank/DDBJ databases">
        <authorList>
            <person name="Regsiter A."/>
            <person name="William W."/>
        </authorList>
    </citation>
    <scope>NUCLEOTIDE SEQUENCE [LARGE SCALE GENOMIC DNA]</scope>
    <source>
        <strain evidence="1 2">CFBP6991</strain>
    </source>
</reference>
<proteinExistence type="predicted"/>
<accession>A0A7Z7IW60</accession>
<name>A0A7Z7IW60_XANCH</name>
<comment type="caution">
    <text evidence="1">The sequence shown here is derived from an EMBL/GenBank/DDBJ whole genome shotgun (WGS) entry which is preliminary data.</text>
</comment>
<evidence type="ECO:0000313" key="2">
    <source>
        <dbReference type="Proteomes" id="UP000234345"/>
    </source>
</evidence>
<organism evidence="1 2">
    <name type="scientific">Xanthomonas campestris pv. phaseoli</name>
    <dbReference type="NCBI Taxonomy" id="317013"/>
    <lineage>
        <taxon>Bacteria</taxon>
        <taxon>Pseudomonadati</taxon>
        <taxon>Pseudomonadota</taxon>
        <taxon>Gammaproteobacteria</taxon>
        <taxon>Lysobacterales</taxon>
        <taxon>Lysobacteraceae</taxon>
        <taxon>Xanthomonas</taxon>
    </lineage>
</organism>
<dbReference type="Proteomes" id="UP000234345">
    <property type="component" value="Unassembled WGS sequence"/>
</dbReference>
<dbReference type="EMBL" id="OCZC01000043">
    <property type="protein sequence ID" value="SOO22698.1"/>
    <property type="molecule type" value="Genomic_DNA"/>
</dbReference>
<sequence length="67" mass="7406">MFVRSLNRCLEKGRAFGARGEFSGTRQRLAPVPGVLDFSSDHGSAIRVVRRHGEDAPSSLYTGRCNR</sequence>
<dbReference type="AlphaFoldDB" id="A0A7Z7IW60"/>